<gene>
    <name evidence="6" type="primary">LOC108672581</name>
</gene>
<dbReference type="CTD" id="8563"/>
<dbReference type="AlphaFoldDB" id="A0A979FFF4"/>
<dbReference type="InterPro" id="IPR019163">
    <property type="entry name" value="THO_Thoc5"/>
</dbReference>
<dbReference type="RefSeq" id="XP_047735633.1">
    <property type="nucleotide sequence ID" value="XM_047879677.1"/>
</dbReference>
<feature type="compositionally biased region" description="Basic and acidic residues" evidence="4">
    <location>
        <begin position="358"/>
        <end position="370"/>
    </location>
</feature>
<dbReference type="GeneID" id="108672581"/>
<evidence type="ECO:0000256" key="2">
    <source>
        <dbReference type="ARBA" id="ARBA00008044"/>
    </source>
</evidence>
<protein>
    <submittedName>
        <fullName evidence="6">THO complex subunit 5 homolog isoform X1</fullName>
    </submittedName>
</protein>
<sequence length="772" mass="85337">MASEDSKKLAGEVDSDEVEVISVTKKSNTVEEANEGPAKDLVKSQIDLYKDALAYEEAEVAQRKADADQQHFLQTNGAIRSIMQEILKLKLKQPEKCSEAVEEQRVKAMMLILNMRKLSRTQKVRVRLAREEALDARQSVDGVTLQLQGLLYEVLHLQKEAQRCLLAHTADKDVDLLPVEQFYEEAPPSISRPDVTRSDPHQQRLARLHWELEQRRGQTSLGEQLSSELHSVQVNISELNTKLAAIRPCINDVLQSTIPLQEALGLPLTAMRKQQEAAQLLPMPLYTLWMQCSAYSEAGDPLVCSMIRGDTDAAAKLQQQQHEEQHKTSAAAAAAEATEAAPGDADSDNDPEDSNDVSSHKSRDRSERSGRGKTHVPSSNSSSSNAAAVDPMQQMLELHPLHVEVTVSTPDGSSVVIQFHYAMQLRLVTTRTFVLAKTLPPVPGAVVYTDVLTGPDFLDELFPGDGGVVSPNPATIHQLRRLQPHSAFLHHPALIPPQLGRAYKWAQQLAGLAFPALQQEETRALKDGLVTVAEEIAHEGGTEVSSERVHVTLSALRRRLKARLVLQQHLLSLQSANSTSCIPVPSGSVSALFPGKVSCELVSWRPVSWQDYNALSATAALRDAGLAVATSFFFRALYQRRHVEMSAYVCVSADYPNTVPLFALDLKWGDQPCPHAHVQQLEAEVNVHWSDLLVGGTDKAHILPLMLYRLAMCLDVYTEAVSSRLNPSDAAGPLPDDSMHFHKEKIFFRSARGPDRAFPLKYLPKLRVFAQR</sequence>
<dbReference type="GO" id="GO:0000445">
    <property type="term" value="C:THO complex part of transcription export complex"/>
    <property type="evidence" value="ECO:0007669"/>
    <property type="project" value="TreeGrafter"/>
</dbReference>
<accession>A0A979FFF4</accession>
<feature type="compositionally biased region" description="Acidic residues" evidence="4">
    <location>
        <begin position="345"/>
        <end position="355"/>
    </location>
</feature>
<proteinExistence type="inferred from homology"/>
<keyword evidence="5" id="KW-1185">Reference proteome</keyword>
<evidence type="ECO:0000313" key="5">
    <source>
        <dbReference type="Proteomes" id="UP000694843"/>
    </source>
</evidence>
<evidence type="ECO:0000256" key="3">
    <source>
        <dbReference type="ARBA" id="ARBA00023242"/>
    </source>
</evidence>
<evidence type="ECO:0000313" key="6">
    <source>
        <dbReference type="RefSeq" id="XP_047735633.1"/>
    </source>
</evidence>
<dbReference type="GO" id="GO:0006406">
    <property type="term" value="P:mRNA export from nucleus"/>
    <property type="evidence" value="ECO:0007669"/>
    <property type="project" value="TreeGrafter"/>
</dbReference>
<reference evidence="6" key="1">
    <citation type="submission" date="2025-08" db="UniProtKB">
        <authorList>
            <consortium name="RefSeq"/>
        </authorList>
    </citation>
    <scope>IDENTIFICATION</scope>
    <source>
        <tissue evidence="6">Whole organism</tissue>
    </source>
</reference>
<feature type="region of interest" description="Disordered" evidence="4">
    <location>
        <begin position="315"/>
        <end position="387"/>
    </location>
</feature>
<dbReference type="PANTHER" id="PTHR13375:SF3">
    <property type="entry name" value="THO COMPLEX SUBUNIT 5 HOMOLOG"/>
    <property type="match status" value="1"/>
</dbReference>
<feature type="compositionally biased region" description="Low complexity" evidence="4">
    <location>
        <begin position="330"/>
        <end position="341"/>
    </location>
</feature>
<comment type="subcellular location">
    <subcellularLocation>
        <location evidence="1">Nucleus</location>
    </subcellularLocation>
</comment>
<name>A0A979FFF4_HYAAZ</name>
<evidence type="ECO:0000256" key="1">
    <source>
        <dbReference type="ARBA" id="ARBA00004123"/>
    </source>
</evidence>
<dbReference type="OrthoDB" id="20582at2759"/>
<organism evidence="5 6">
    <name type="scientific">Hyalella azteca</name>
    <name type="common">Amphipod</name>
    <dbReference type="NCBI Taxonomy" id="294128"/>
    <lineage>
        <taxon>Eukaryota</taxon>
        <taxon>Metazoa</taxon>
        <taxon>Ecdysozoa</taxon>
        <taxon>Arthropoda</taxon>
        <taxon>Crustacea</taxon>
        <taxon>Multicrustacea</taxon>
        <taxon>Malacostraca</taxon>
        <taxon>Eumalacostraca</taxon>
        <taxon>Peracarida</taxon>
        <taxon>Amphipoda</taxon>
        <taxon>Senticaudata</taxon>
        <taxon>Talitrida</taxon>
        <taxon>Talitroidea</taxon>
        <taxon>Hyalellidae</taxon>
        <taxon>Hyalella</taxon>
    </lineage>
</organism>
<dbReference type="OMA" id="YEVMHLK"/>
<dbReference type="GO" id="GO:0003729">
    <property type="term" value="F:mRNA binding"/>
    <property type="evidence" value="ECO:0007669"/>
    <property type="project" value="TreeGrafter"/>
</dbReference>
<feature type="compositionally biased region" description="Low complexity" evidence="4">
    <location>
        <begin position="378"/>
        <end position="387"/>
    </location>
</feature>
<evidence type="ECO:0000256" key="4">
    <source>
        <dbReference type="SAM" id="MobiDB-lite"/>
    </source>
</evidence>
<comment type="similarity">
    <text evidence="2">Belongs to the THOC5 family.</text>
</comment>
<dbReference type="Proteomes" id="UP000694843">
    <property type="component" value="Unplaced"/>
</dbReference>
<keyword evidence="3" id="KW-0539">Nucleus</keyword>
<dbReference type="PANTHER" id="PTHR13375">
    <property type="entry name" value="FMS INTERACTING PROTEIN"/>
    <property type="match status" value="1"/>
</dbReference>
<dbReference type="Pfam" id="PF09766">
    <property type="entry name" value="FmiP_Thoc5"/>
    <property type="match status" value="1"/>
</dbReference>